<name>A0A5N5SZS2_9CRUS</name>
<dbReference type="Proteomes" id="UP000326759">
    <property type="component" value="Unassembled WGS sequence"/>
</dbReference>
<proteinExistence type="predicted"/>
<gene>
    <name evidence="1" type="ORF">Anas_14738</name>
</gene>
<reference evidence="1 2" key="1">
    <citation type="journal article" date="2019" name="PLoS Biol.">
        <title>Sex chromosomes control vertical transmission of feminizing Wolbachia symbionts in an isopod.</title>
        <authorList>
            <person name="Becking T."/>
            <person name="Chebbi M.A."/>
            <person name="Giraud I."/>
            <person name="Moumen B."/>
            <person name="Laverre T."/>
            <person name="Caubet Y."/>
            <person name="Peccoud J."/>
            <person name="Gilbert C."/>
            <person name="Cordaux R."/>
        </authorList>
    </citation>
    <scope>NUCLEOTIDE SEQUENCE [LARGE SCALE GENOMIC DNA]</scope>
    <source>
        <strain evidence="1">ANa2</strain>
        <tissue evidence="1">Whole body excluding digestive tract and cuticle</tissue>
    </source>
</reference>
<protein>
    <submittedName>
        <fullName evidence="1">Uncharacterized protein</fullName>
    </submittedName>
</protein>
<accession>A0A5N5SZS2</accession>
<evidence type="ECO:0000313" key="1">
    <source>
        <dbReference type="EMBL" id="KAB7499731.1"/>
    </source>
</evidence>
<comment type="caution">
    <text evidence="1">The sequence shown here is derived from an EMBL/GenBank/DDBJ whole genome shotgun (WGS) entry which is preliminary data.</text>
</comment>
<sequence>MPSYPSSYQYCMPKSFINPHDYSFSYTQYDSDDADTEASITVRDFINERKKRRDISFQVTSAEESRCLYNPFGESILSQDSFWFMVKSLQEFRCCVTLQTYFIFKTQNYQITDISSVSDIGDLPPSYTIEGEMLLKRRIVRTTDDTGETVIEESERLMVETPVHRPLTRSRGKVTEHEHKTEKWNRSPRQKYINLLVVGSSEVRMFIEGRELLRREYGVDVRVEYRSGCTLDYCLDQIKRQMKPTTHLIIVWALTPYGWRRTSIRTRGKPDTTIFRPATFFSLQDIPRHMNQIMSNPRHQRICTPLIKPGLFVAWGEKYRNFLKDHVDYNPERMRKHSVNLYHQFTSLYQDVYYWEGKHLIYGNSALNCYIKKRPDAVHHKRRGVEHVNYLQGVTDILNSELLPDGLHGNRLFFKYYWKRNKSILKSIREINNIPPPPETPVTPSRKPLLGDAPTVSLQTIDANRRNVEHDEVPDHVSQILYHFTDLNQPSTSREGLSSQGLFIPPTREGNITSPDTHTQCITQMPSYPSSYQYCMPKSFINPHDYSFSYTQYDSDDADTEASITVRDFINERKRRRNSNSGELIKDLDKIIKNAKKEQEILKRRNQI</sequence>
<keyword evidence="2" id="KW-1185">Reference proteome</keyword>
<dbReference type="EMBL" id="SEYY01017026">
    <property type="protein sequence ID" value="KAB7499731.1"/>
    <property type="molecule type" value="Genomic_DNA"/>
</dbReference>
<dbReference type="OrthoDB" id="10654334at2759"/>
<dbReference type="AlphaFoldDB" id="A0A5N5SZS2"/>
<organism evidence="1 2">
    <name type="scientific">Armadillidium nasatum</name>
    <dbReference type="NCBI Taxonomy" id="96803"/>
    <lineage>
        <taxon>Eukaryota</taxon>
        <taxon>Metazoa</taxon>
        <taxon>Ecdysozoa</taxon>
        <taxon>Arthropoda</taxon>
        <taxon>Crustacea</taxon>
        <taxon>Multicrustacea</taxon>
        <taxon>Malacostraca</taxon>
        <taxon>Eumalacostraca</taxon>
        <taxon>Peracarida</taxon>
        <taxon>Isopoda</taxon>
        <taxon>Oniscidea</taxon>
        <taxon>Crinocheta</taxon>
        <taxon>Armadillidiidae</taxon>
        <taxon>Armadillidium</taxon>
    </lineage>
</organism>
<evidence type="ECO:0000313" key="2">
    <source>
        <dbReference type="Proteomes" id="UP000326759"/>
    </source>
</evidence>